<accession>A0A5P8KEP8</accession>
<dbReference type="AlphaFoldDB" id="A0A5P8KEP8"/>
<keyword evidence="2" id="KW-1185">Reference proteome</keyword>
<organism evidence="1 2">
    <name type="scientific">Streptomyces phaeolivaceus</name>
    <dbReference type="NCBI Taxonomy" id="2653200"/>
    <lineage>
        <taxon>Bacteria</taxon>
        <taxon>Bacillati</taxon>
        <taxon>Actinomycetota</taxon>
        <taxon>Actinomycetes</taxon>
        <taxon>Kitasatosporales</taxon>
        <taxon>Streptomycetaceae</taxon>
        <taxon>Streptomyces</taxon>
    </lineage>
</organism>
<name>A0A5P8KEP8_9ACTN</name>
<dbReference type="KEGG" id="sphv:F9278_41700"/>
<dbReference type="RefSeq" id="WP_152172949.1">
    <property type="nucleotide sequence ID" value="NZ_CP045096.1"/>
</dbReference>
<evidence type="ECO:0000313" key="1">
    <source>
        <dbReference type="EMBL" id="QFR01622.1"/>
    </source>
</evidence>
<reference evidence="1 2" key="1">
    <citation type="submission" date="2019-10" db="EMBL/GenBank/DDBJ databases">
        <title>Streptomyces sp. strain GY16 isolated from leaves of Broussonetia papyrifera.</title>
        <authorList>
            <person name="Mo P."/>
        </authorList>
    </citation>
    <scope>NUCLEOTIDE SEQUENCE [LARGE SCALE GENOMIC DNA]</scope>
    <source>
        <strain evidence="1 2">GY16</strain>
    </source>
</reference>
<proteinExistence type="predicted"/>
<sequence length="83" mass="8356">MASAVAVLTIGGSALTGLAYTIFTVPINLCSDVDGTLIVLDRCGHAGDRRLKDARLGPGEQGCGETGGNGTGRTVTVLEVVVP</sequence>
<dbReference type="Proteomes" id="UP000327294">
    <property type="component" value="Chromosome"/>
</dbReference>
<gene>
    <name evidence="1" type="ORF">F9278_41700</name>
</gene>
<evidence type="ECO:0000313" key="2">
    <source>
        <dbReference type="Proteomes" id="UP000327294"/>
    </source>
</evidence>
<dbReference type="EMBL" id="CP045096">
    <property type="protein sequence ID" value="QFR01622.1"/>
    <property type="molecule type" value="Genomic_DNA"/>
</dbReference>
<protein>
    <submittedName>
        <fullName evidence="1">Uncharacterized protein</fullName>
    </submittedName>
</protein>